<dbReference type="Proteomes" id="UP000006377">
    <property type="component" value="Chromosome"/>
</dbReference>
<keyword evidence="3" id="KW-1185">Reference proteome</keyword>
<organism evidence="2 3">
    <name type="scientific">Parvibaculum lavamentivorans (strain DS-1 / DSM 13023 / NCIMB 13966)</name>
    <dbReference type="NCBI Taxonomy" id="402881"/>
    <lineage>
        <taxon>Bacteria</taxon>
        <taxon>Pseudomonadati</taxon>
        <taxon>Pseudomonadota</taxon>
        <taxon>Alphaproteobacteria</taxon>
        <taxon>Hyphomicrobiales</taxon>
        <taxon>Parvibaculaceae</taxon>
        <taxon>Parvibaculum</taxon>
    </lineage>
</organism>
<dbReference type="eggNOG" id="COG1846">
    <property type="taxonomic scope" value="Bacteria"/>
</dbReference>
<dbReference type="InterPro" id="IPR036388">
    <property type="entry name" value="WH-like_DNA-bd_sf"/>
</dbReference>
<evidence type="ECO:0000313" key="2">
    <source>
        <dbReference type="EMBL" id="ABS64496.1"/>
    </source>
</evidence>
<dbReference type="Pfam" id="PF12802">
    <property type="entry name" value="MarR_2"/>
    <property type="match status" value="1"/>
</dbReference>
<dbReference type="GO" id="GO:0006950">
    <property type="term" value="P:response to stress"/>
    <property type="evidence" value="ECO:0007669"/>
    <property type="project" value="TreeGrafter"/>
</dbReference>
<gene>
    <name evidence="2" type="ordered locus">Plav_2889</name>
</gene>
<dbReference type="Gene3D" id="1.10.10.10">
    <property type="entry name" value="Winged helix-like DNA-binding domain superfamily/Winged helix DNA-binding domain"/>
    <property type="match status" value="1"/>
</dbReference>
<evidence type="ECO:0000259" key="1">
    <source>
        <dbReference type="PROSITE" id="PS50995"/>
    </source>
</evidence>
<proteinExistence type="predicted"/>
<dbReference type="PROSITE" id="PS50995">
    <property type="entry name" value="HTH_MARR_2"/>
    <property type="match status" value="1"/>
</dbReference>
<accession>A7HX63</accession>
<dbReference type="PANTHER" id="PTHR33164:SF43">
    <property type="entry name" value="HTH-TYPE TRANSCRIPTIONAL REPRESSOR YETL"/>
    <property type="match status" value="1"/>
</dbReference>
<dbReference type="InterPro" id="IPR036390">
    <property type="entry name" value="WH_DNA-bd_sf"/>
</dbReference>
<dbReference type="EMBL" id="CP000774">
    <property type="protein sequence ID" value="ABS64496.1"/>
    <property type="molecule type" value="Genomic_DNA"/>
</dbReference>
<evidence type="ECO:0000313" key="3">
    <source>
        <dbReference type="Proteomes" id="UP000006377"/>
    </source>
</evidence>
<sequence length="167" mass="18726">MSQTKNTAVEVADTAGDDLFLPDHFLKAINDVGTMLATIYDRRTGLTRNQTRIVIALLETDGQTQTELANALSIHKVSVGIYLNELESLGLVERRIHPTDGRAKCIYLTPLLHASKHIARDHYAAIHSEAIAGINEKDYIAMLRCMDKMRKNLEVLDTKDRKARRKG</sequence>
<dbReference type="AlphaFoldDB" id="A7HX63"/>
<feature type="domain" description="HTH marR-type" evidence="1">
    <location>
        <begin position="22"/>
        <end position="151"/>
    </location>
</feature>
<dbReference type="SUPFAM" id="SSF46785">
    <property type="entry name" value="Winged helix' DNA-binding domain"/>
    <property type="match status" value="1"/>
</dbReference>
<reference evidence="2 3" key="1">
    <citation type="journal article" date="2011" name="Stand. Genomic Sci.">
        <title>Complete genome sequence of Parvibaculum lavamentivorans type strain (DS-1(T)).</title>
        <authorList>
            <person name="Schleheck D."/>
            <person name="Weiss M."/>
            <person name="Pitluck S."/>
            <person name="Bruce D."/>
            <person name="Land M.L."/>
            <person name="Han S."/>
            <person name="Saunders E."/>
            <person name="Tapia R."/>
            <person name="Detter C."/>
            <person name="Brettin T."/>
            <person name="Han J."/>
            <person name="Woyke T."/>
            <person name="Goodwin L."/>
            <person name="Pennacchio L."/>
            <person name="Nolan M."/>
            <person name="Cook A.M."/>
            <person name="Kjelleberg S."/>
            <person name="Thomas T."/>
        </authorList>
    </citation>
    <scope>NUCLEOTIDE SEQUENCE [LARGE SCALE GENOMIC DNA]</scope>
    <source>
        <strain evidence="3">DS-1 / DSM 13023 / NCIMB 13966</strain>
    </source>
</reference>
<name>A7HX63_PARL1</name>
<dbReference type="InterPro" id="IPR039422">
    <property type="entry name" value="MarR/SlyA-like"/>
</dbReference>
<dbReference type="HOGENOM" id="CLU_083287_18_2_5"/>
<dbReference type="GO" id="GO:0003700">
    <property type="term" value="F:DNA-binding transcription factor activity"/>
    <property type="evidence" value="ECO:0007669"/>
    <property type="project" value="InterPro"/>
</dbReference>
<dbReference type="KEGG" id="pla:Plav_2889"/>
<dbReference type="OrthoDB" id="582199at2"/>
<dbReference type="SMART" id="SM00347">
    <property type="entry name" value="HTH_MARR"/>
    <property type="match status" value="1"/>
</dbReference>
<dbReference type="PANTHER" id="PTHR33164">
    <property type="entry name" value="TRANSCRIPTIONAL REGULATOR, MARR FAMILY"/>
    <property type="match status" value="1"/>
</dbReference>
<dbReference type="InterPro" id="IPR000835">
    <property type="entry name" value="HTH_MarR-typ"/>
</dbReference>
<dbReference type="STRING" id="402881.Plav_2889"/>
<dbReference type="RefSeq" id="WP_012111812.1">
    <property type="nucleotide sequence ID" value="NC_009719.1"/>
</dbReference>
<protein>
    <submittedName>
        <fullName evidence="2">Transcriptional regulator, MarR family</fullName>
    </submittedName>
</protein>